<dbReference type="InterPro" id="IPR029063">
    <property type="entry name" value="SAM-dependent_MTases_sf"/>
</dbReference>
<protein>
    <submittedName>
        <fullName evidence="1">Class I SAM-dependent methyltransferase</fullName>
    </submittedName>
</protein>
<proteinExistence type="predicted"/>
<dbReference type="AlphaFoldDB" id="A0A736VH46"/>
<dbReference type="GO" id="GO:0032259">
    <property type="term" value="P:methylation"/>
    <property type="evidence" value="ECO:0007669"/>
    <property type="project" value="UniProtKB-KW"/>
</dbReference>
<keyword evidence="1" id="KW-0489">Methyltransferase</keyword>
<dbReference type="GO" id="GO:0008168">
    <property type="term" value="F:methyltransferase activity"/>
    <property type="evidence" value="ECO:0007669"/>
    <property type="project" value="UniProtKB-KW"/>
</dbReference>
<accession>A0A736VH46</accession>
<dbReference type="EMBL" id="DAATAH010000047">
    <property type="protein sequence ID" value="HAE7766507.1"/>
    <property type="molecule type" value="Genomic_DNA"/>
</dbReference>
<keyword evidence="1" id="KW-0808">Transferase</keyword>
<reference evidence="1" key="1">
    <citation type="journal article" date="2018" name="Genome Biol.">
        <title>SKESA: strategic k-mer extension for scrupulous assemblies.</title>
        <authorList>
            <person name="Souvorov A."/>
            <person name="Agarwala R."/>
            <person name="Lipman D.J."/>
        </authorList>
    </citation>
    <scope>NUCLEOTIDE SEQUENCE</scope>
    <source>
        <strain evidence="1">2584-68</strain>
    </source>
</reference>
<sequence length="196" mass="21872">MSIQGLQFVNGQGDEQHLGGNIAEGDPRTYAPSVWDYVIKRFAIKSVLDIGSGLGFAANYFHNAGIQTLAVEGFPFNVTHSVFPALHQDITKSPILCKVDFVHCQEVVEHIEEEFLDNLLSSLSCGRFILITHAVPGQGGHHHVNEQPAEYWVNHLRRYSCELLEEDTMRVRRLAANDGAVYLAQNGLLFANRSRL</sequence>
<dbReference type="SUPFAM" id="SSF53335">
    <property type="entry name" value="S-adenosyl-L-methionine-dependent methyltransferases"/>
    <property type="match status" value="1"/>
</dbReference>
<name>A0A736VH46_SALHO</name>
<comment type="caution">
    <text evidence="1">The sequence shown here is derived from an EMBL/GenBank/DDBJ whole genome shotgun (WGS) entry which is preliminary data.</text>
</comment>
<organism evidence="1">
    <name type="scientific">Salmonella enterica subsp. houtenae serovar 45:g,z51:-</name>
    <dbReference type="NCBI Taxonomy" id="1967611"/>
    <lineage>
        <taxon>Bacteria</taxon>
        <taxon>Pseudomonadati</taxon>
        <taxon>Pseudomonadota</taxon>
        <taxon>Gammaproteobacteria</taxon>
        <taxon>Enterobacterales</taxon>
        <taxon>Enterobacteriaceae</taxon>
        <taxon>Salmonella</taxon>
    </lineage>
</organism>
<dbReference type="Gene3D" id="3.40.50.150">
    <property type="entry name" value="Vaccinia Virus protein VP39"/>
    <property type="match status" value="1"/>
</dbReference>
<reference evidence="1" key="2">
    <citation type="submission" date="2018-07" db="EMBL/GenBank/DDBJ databases">
        <authorList>
            <consortium name="NCBI Pathogen Detection Project"/>
        </authorList>
    </citation>
    <scope>NUCLEOTIDE SEQUENCE</scope>
    <source>
        <strain evidence="1">2584-68</strain>
    </source>
</reference>
<gene>
    <name evidence="1" type="ORF">GNB58_003527</name>
</gene>
<evidence type="ECO:0000313" key="1">
    <source>
        <dbReference type="EMBL" id="HAE7766507.1"/>
    </source>
</evidence>